<dbReference type="RefSeq" id="WP_367778895.1">
    <property type="nucleotide sequence ID" value="NZ_JBFMIA010000003.1"/>
</dbReference>
<dbReference type="PANTHER" id="PTHR21660">
    <property type="entry name" value="THIOESTERASE SUPERFAMILY MEMBER-RELATED"/>
    <property type="match status" value="1"/>
</dbReference>
<organism evidence="4 5">
    <name type="scientific">Jeotgalibacillus marinus</name>
    <dbReference type="NCBI Taxonomy" id="86667"/>
    <lineage>
        <taxon>Bacteria</taxon>
        <taxon>Bacillati</taxon>
        <taxon>Bacillota</taxon>
        <taxon>Bacilli</taxon>
        <taxon>Bacillales</taxon>
        <taxon>Caryophanaceae</taxon>
        <taxon>Jeotgalibacillus</taxon>
    </lineage>
</organism>
<proteinExistence type="inferred from homology"/>
<dbReference type="CDD" id="cd03443">
    <property type="entry name" value="PaaI_thioesterase"/>
    <property type="match status" value="1"/>
</dbReference>
<comment type="caution">
    <text evidence="4">The sequence shown here is derived from an EMBL/GenBank/DDBJ whole genome shotgun (WGS) entry which is preliminary data.</text>
</comment>
<reference evidence="4 5" key="1">
    <citation type="journal article" date="1979" name="Int. J. Syst. Evol. Microbiol.">
        <title>Bacillus globisporus subsp. marinus subsp. nov.</title>
        <authorList>
            <person name="Liu H."/>
        </authorList>
    </citation>
    <scope>NUCLEOTIDE SEQUENCE [LARGE SCALE GENOMIC DNA]</scope>
    <source>
        <strain evidence="4 5">DSM 1297</strain>
    </source>
</reference>
<keyword evidence="5" id="KW-1185">Reference proteome</keyword>
<accession>A0ABV3Q3B4</accession>
<dbReference type="InterPro" id="IPR003736">
    <property type="entry name" value="PAAI_dom"/>
</dbReference>
<dbReference type="NCBIfam" id="TIGR00369">
    <property type="entry name" value="unchar_dom_1"/>
    <property type="match status" value="1"/>
</dbReference>
<evidence type="ECO:0000259" key="3">
    <source>
        <dbReference type="Pfam" id="PF03061"/>
    </source>
</evidence>
<evidence type="ECO:0000313" key="4">
    <source>
        <dbReference type="EMBL" id="MEW9501424.1"/>
    </source>
</evidence>
<dbReference type="Proteomes" id="UP001556040">
    <property type="component" value="Unassembled WGS sequence"/>
</dbReference>
<name>A0ABV3Q3B4_9BACL</name>
<evidence type="ECO:0000313" key="5">
    <source>
        <dbReference type="Proteomes" id="UP001556040"/>
    </source>
</evidence>
<evidence type="ECO:0000256" key="2">
    <source>
        <dbReference type="ARBA" id="ARBA00022801"/>
    </source>
</evidence>
<dbReference type="SUPFAM" id="SSF54637">
    <property type="entry name" value="Thioesterase/thiol ester dehydrase-isomerase"/>
    <property type="match status" value="1"/>
</dbReference>
<evidence type="ECO:0000256" key="1">
    <source>
        <dbReference type="ARBA" id="ARBA00008324"/>
    </source>
</evidence>
<dbReference type="EMBL" id="JBFMIA010000003">
    <property type="protein sequence ID" value="MEW9501424.1"/>
    <property type="molecule type" value="Genomic_DNA"/>
</dbReference>
<comment type="similarity">
    <text evidence="1">Belongs to the thioesterase PaaI family.</text>
</comment>
<sequence length="160" mass="17105">MKEKIPQLIDEILMNGSNDDLAVLHQVLIGLNRKNEGKYSSYVGALLNMEKESTAASCSVSVPVSRMIYNSLDIVHGGITATVIDSAMGTLANLLSPDGLGAVTSQLNIHYLLPVKGANMTATAHILHQGRQTMVVEGTVINEDGKRLAHATGSFYLISK</sequence>
<keyword evidence="2 4" id="KW-0378">Hydrolase</keyword>
<feature type="domain" description="Thioesterase" evidence="3">
    <location>
        <begin position="74"/>
        <end position="148"/>
    </location>
</feature>
<dbReference type="GO" id="GO:0016787">
    <property type="term" value="F:hydrolase activity"/>
    <property type="evidence" value="ECO:0007669"/>
    <property type="project" value="UniProtKB-KW"/>
</dbReference>
<dbReference type="Pfam" id="PF03061">
    <property type="entry name" value="4HBT"/>
    <property type="match status" value="1"/>
</dbReference>
<dbReference type="Gene3D" id="3.10.129.10">
    <property type="entry name" value="Hotdog Thioesterase"/>
    <property type="match status" value="1"/>
</dbReference>
<dbReference type="EC" id="3.1.2.-" evidence="4"/>
<protein>
    <submittedName>
        <fullName evidence="4">PaaI family thioesterase</fullName>
        <ecNumber evidence="4">3.1.2.-</ecNumber>
    </submittedName>
</protein>
<dbReference type="InterPro" id="IPR029069">
    <property type="entry name" value="HotDog_dom_sf"/>
</dbReference>
<dbReference type="InterPro" id="IPR006683">
    <property type="entry name" value="Thioestr_dom"/>
</dbReference>
<dbReference type="PANTHER" id="PTHR21660:SF1">
    <property type="entry name" value="ACYL-COENZYME A THIOESTERASE 13"/>
    <property type="match status" value="1"/>
</dbReference>
<dbReference type="InterPro" id="IPR039298">
    <property type="entry name" value="ACOT13"/>
</dbReference>
<gene>
    <name evidence="4" type="ORF">AB1471_06365</name>
</gene>